<keyword evidence="4" id="KW-1185">Reference proteome</keyword>
<feature type="compositionally biased region" description="Low complexity" evidence="1">
    <location>
        <begin position="459"/>
        <end position="486"/>
    </location>
</feature>
<dbReference type="AlphaFoldDB" id="A0A1W0WT93"/>
<proteinExistence type="predicted"/>
<organism evidence="3 4">
    <name type="scientific">Hypsibius exemplaris</name>
    <name type="common">Freshwater tardigrade</name>
    <dbReference type="NCBI Taxonomy" id="2072580"/>
    <lineage>
        <taxon>Eukaryota</taxon>
        <taxon>Metazoa</taxon>
        <taxon>Ecdysozoa</taxon>
        <taxon>Tardigrada</taxon>
        <taxon>Eutardigrada</taxon>
        <taxon>Parachela</taxon>
        <taxon>Hypsibioidea</taxon>
        <taxon>Hypsibiidae</taxon>
        <taxon>Hypsibius</taxon>
    </lineage>
</organism>
<dbReference type="Proteomes" id="UP000192578">
    <property type="component" value="Unassembled WGS sequence"/>
</dbReference>
<evidence type="ECO:0000259" key="2">
    <source>
        <dbReference type="PROSITE" id="PS51186"/>
    </source>
</evidence>
<protein>
    <recommendedName>
        <fullName evidence="2">N-acetyltransferase domain-containing protein</fullName>
    </recommendedName>
</protein>
<dbReference type="CDD" id="cd04301">
    <property type="entry name" value="NAT_SF"/>
    <property type="match status" value="1"/>
</dbReference>
<accession>A0A1W0WT93</accession>
<dbReference type="Pfam" id="PF13302">
    <property type="entry name" value="Acetyltransf_3"/>
    <property type="match status" value="2"/>
</dbReference>
<comment type="caution">
    <text evidence="3">The sequence shown here is derived from an EMBL/GenBank/DDBJ whole genome shotgun (WGS) entry which is preliminary data.</text>
</comment>
<dbReference type="GO" id="GO:0016747">
    <property type="term" value="F:acyltransferase activity, transferring groups other than amino-acyl groups"/>
    <property type="evidence" value="ECO:0007669"/>
    <property type="project" value="InterPro"/>
</dbReference>
<dbReference type="InterPro" id="IPR051531">
    <property type="entry name" value="N-acetyltransferase"/>
</dbReference>
<reference evidence="4" key="1">
    <citation type="submission" date="2017-01" db="EMBL/GenBank/DDBJ databases">
        <title>Comparative genomics of anhydrobiosis in the tardigrade Hypsibius dujardini.</title>
        <authorList>
            <person name="Yoshida Y."/>
            <person name="Koutsovoulos G."/>
            <person name="Laetsch D."/>
            <person name="Stevens L."/>
            <person name="Kumar S."/>
            <person name="Horikawa D."/>
            <person name="Ishino K."/>
            <person name="Komine S."/>
            <person name="Tomita M."/>
            <person name="Blaxter M."/>
            <person name="Arakawa K."/>
        </authorList>
    </citation>
    <scope>NUCLEOTIDE SEQUENCE [LARGE SCALE GENOMIC DNA]</scope>
    <source>
        <strain evidence="4">Z151</strain>
    </source>
</reference>
<dbReference type="InterPro" id="IPR000182">
    <property type="entry name" value="GNAT_dom"/>
</dbReference>
<evidence type="ECO:0000256" key="1">
    <source>
        <dbReference type="SAM" id="MobiDB-lite"/>
    </source>
</evidence>
<evidence type="ECO:0000313" key="4">
    <source>
        <dbReference type="Proteomes" id="UP000192578"/>
    </source>
</evidence>
<feature type="region of interest" description="Disordered" evidence="1">
    <location>
        <begin position="449"/>
        <end position="486"/>
    </location>
</feature>
<name>A0A1W0WT93_HYPEX</name>
<sequence>MTDPNFYIETPRLYISQYLPDNDAHCQFLVEMFNSPAFLQNCTGRNIRTVEAARTYLRTVTVKGYEDNGYGAWIVSLKPPGSPAGVPPSSENTYELIGSGGIFQRKCLAVPDIGYSVLPQYEGKGYATEIGKAVLKYAVEKLGRNDVIGMTTDENEKSKRILQKLGFVQWGTLNVSDFDTPSVVFVLPGVKEVKLVPPVSEPVPDQTITVCPDSDVRVYFPFARLSSATKRQDAKYSSYGNHVLNYNKSHLLEMADPSFYIETPRLFLSQFLPESDAHCQFLVDMFTSPLFISTGRDRGIRTLEHARNHIRTVFIKTYEDHGFGGWIASLKPPATPGSVPSVPPSLETTYELIGTGGLCQRKALTVPDVGYSILPQHQGQGYATEIGAAVLKYARESLGRTDVVGMTSEDNETSKHILQKLGFVYYGLVKLSDFDDMTVMFVQPGVTEVKILPPPPTSEPSTVEASTKPSDSPTSPSSLSTSTAEK</sequence>
<dbReference type="OrthoDB" id="630895at2759"/>
<dbReference type="SUPFAM" id="SSF55729">
    <property type="entry name" value="Acyl-CoA N-acyltransferases (Nat)"/>
    <property type="match status" value="2"/>
</dbReference>
<feature type="domain" description="N-acetyltransferase" evidence="2">
    <location>
        <begin position="298"/>
        <end position="445"/>
    </location>
</feature>
<gene>
    <name evidence="3" type="ORF">BV898_07608</name>
</gene>
<dbReference type="EMBL" id="MTYJ01000050">
    <property type="protein sequence ID" value="OQV18405.1"/>
    <property type="molecule type" value="Genomic_DNA"/>
</dbReference>
<dbReference type="InterPro" id="IPR016181">
    <property type="entry name" value="Acyl_CoA_acyltransferase"/>
</dbReference>
<dbReference type="Gene3D" id="3.40.630.30">
    <property type="match status" value="2"/>
</dbReference>
<dbReference type="PROSITE" id="PS51186">
    <property type="entry name" value="GNAT"/>
    <property type="match status" value="1"/>
</dbReference>
<dbReference type="PANTHER" id="PTHR43792">
    <property type="entry name" value="GNAT FAMILY, PUTATIVE (AFU_ORTHOLOGUE AFUA_3G00765)-RELATED-RELATED"/>
    <property type="match status" value="1"/>
</dbReference>
<evidence type="ECO:0000313" key="3">
    <source>
        <dbReference type="EMBL" id="OQV18405.1"/>
    </source>
</evidence>
<dbReference type="PANTHER" id="PTHR43792:SF16">
    <property type="entry name" value="N-ACETYLTRANSFERASE DOMAIN-CONTAINING PROTEIN"/>
    <property type="match status" value="1"/>
</dbReference>